<proteinExistence type="predicted"/>
<dbReference type="EMBL" id="JAVDVW010000001">
    <property type="protein sequence ID" value="MDR7099401.1"/>
    <property type="molecule type" value="Genomic_DNA"/>
</dbReference>
<organism evidence="2 3">
    <name type="scientific">Agrilutibacter niabensis</name>
    <dbReference type="NCBI Taxonomy" id="380628"/>
    <lineage>
        <taxon>Bacteria</taxon>
        <taxon>Pseudomonadati</taxon>
        <taxon>Pseudomonadota</taxon>
        <taxon>Gammaproteobacteria</taxon>
        <taxon>Lysobacterales</taxon>
        <taxon>Lysobacteraceae</taxon>
        <taxon>Agrilutibacter</taxon>
    </lineage>
</organism>
<keyword evidence="1" id="KW-0472">Membrane</keyword>
<name>A0ABU1VPI9_9GAMM</name>
<protein>
    <submittedName>
        <fullName evidence="2">Uncharacterized protein</fullName>
    </submittedName>
</protein>
<sequence>MKPFTTFAMVLLGLISLLQLVRFLQAWDVVVNGVSIPVWSSALACVITGVTAVMLWRETRR</sequence>
<comment type="caution">
    <text evidence="2">The sequence shown here is derived from an EMBL/GenBank/DDBJ whole genome shotgun (WGS) entry which is preliminary data.</text>
</comment>
<reference evidence="2 3" key="1">
    <citation type="submission" date="2023-07" db="EMBL/GenBank/DDBJ databases">
        <title>Sorghum-associated microbial communities from plants grown in Nebraska, USA.</title>
        <authorList>
            <person name="Schachtman D."/>
        </authorList>
    </citation>
    <scope>NUCLEOTIDE SEQUENCE [LARGE SCALE GENOMIC DNA]</scope>
    <source>
        <strain evidence="2 3">BE187</strain>
    </source>
</reference>
<dbReference type="Proteomes" id="UP001267878">
    <property type="component" value="Unassembled WGS sequence"/>
</dbReference>
<evidence type="ECO:0000313" key="2">
    <source>
        <dbReference type="EMBL" id="MDR7099401.1"/>
    </source>
</evidence>
<keyword evidence="1" id="KW-0812">Transmembrane</keyword>
<feature type="transmembrane region" description="Helical" evidence="1">
    <location>
        <begin position="36"/>
        <end position="56"/>
    </location>
</feature>
<keyword evidence="3" id="KW-1185">Reference proteome</keyword>
<evidence type="ECO:0000313" key="3">
    <source>
        <dbReference type="Proteomes" id="UP001267878"/>
    </source>
</evidence>
<gene>
    <name evidence="2" type="ORF">J2X04_001748</name>
</gene>
<evidence type="ECO:0000256" key="1">
    <source>
        <dbReference type="SAM" id="Phobius"/>
    </source>
</evidence>
<keyword evidence="1" id="KW-1133">Transmembrane helix</keyword>
<dbReference type="RefSeq" id="WP_310053602.1">
    <property type="nucleotide sequence ID" value="NZ_JAVDVW010000001.1"/>
</dbReference>
<accession>A0ABU1VPI9</accession>